<feature type="region of interest" description="Disordered" evidence="1">
    <location>
        <begin position="449"/>
        <end position="491"/>
    </location>
</feature>
<feature type="region of interest" description="Disordered" evidence="1">
    <location>
        <begin position="516"/>
        <end position="598"/>
    </location>
</feature>
<feature type="region of interest" description="Disordered" evidence="1">
    <location>
        <begin position="402"/>
        <end position="428"/>
    </location>
</feature>
<feature type="region of interest" description="Disordered" evidence="1">
    <location>
        <begin position="308"/>
        <end position="382"/>
    </location>
</feature>
<comment type="caution">
    <text evidence="2">The sequence shown here is derived from an EMBL/GenBank/DDBJ whole genome shotgun (WGS) entry which is preliminary data.</text>
</comment>
<feature type="compositionally biased region" description="Basic residues" evidence="1">
    <location>
        <begin position="574"/>
        <end position="587"/>
    </location>
</feature>
<proteinExistence type="predicted"/>
<sequence length="1135" mass="130598">MRIDPSNTPKEPTYQVVLDALALTACYPAFLITAKVSEIYMHQFWHTITMIKNSSSYKFKLDKKKFTIDVKVFCDILLICLRLPNQEFDAPPLDEEIVTFIKGLGHKGDIKSVTEVGMYYNKKVDFVELLWEDFVFQIDNKDAKKKEKMYYPRFTKAIIHHFIFKDKSISMWNRIFMHTVRVDNILGSLRFISKSDEYQVYGALLLKEMTNQKMRDSPAYKAYLAFAPRAATPKKEKKFKKHSSLSKKKALVAIEEPVEKPKAEAKAERSKGIEMLSEAASLEEAQLKIAIKRSKREINIHQVGVSSEGADLESDVPVEPKGKSVNTSEGTGLKPRQSDDERTEFDDDRSVDLNKIDDDEKDEFVHTPDDYVPTDDKNVDDEEYKRINKDMYDNVNVELKDTKPANEENGNEEMTHAENVNVEHEEVSQEVAGEMEIISMMDIKVQHEDPNLSKEPSIPAGVVEKLKQQDKPQKSVEDIRKVKMEHTAKQQEFQYTIKSSDKALYHALMESILADEDAMDKSVADNQKKRNLDDTDRDEDPPARPDQGLKRKKTGKDTEQSKKAKSTETSKGERKPRKGKNQIKTGKKREAWRSPEMSKAISVKKEKKLKKIQVKGPEICKIIQKITSPEVTHEIHDPEGCNFLSEDLPDIDSFNDTHLHFDDNPLSGSTTYSSNSLLEEFTDELALITYPLDYDDNLKCDIESDLREIEFLLYQGEDSDLKDSIDQTDLLNFVDPTPKMFTDEHAPDYSFPPRFDVYPDDFLEIESDADNFYDDPFYSKGEKIKESKLLIDELDLPCDFLPYSENDSFGSQDFSKDDELPSPDNEDKVFNPGILIQEKLVTIITRVAQEKKLAISSASLVFEDFNPPFYELLVFKDVPNLMRLLPFSSENKEKVFKPGIYTSEKVYFCFLPELSHPGYRVFKVNLIFISLMRIFHVQSGKNTPLLDVLLGVKDASQPPTLDPEWNESKTVNNYPTHEWLSDFAKAKTSSKTFDDLMSTPIDFTAFAMNRLQISDLTQDILIGSAYKILNGTYASKRESKHDVYSTKRIFAMTNVKINVWYGYGHLEDIEVRRFDQQLYKFMEGDGLNLLNIEDMLLFFVQNIPFNLKGENIVHLATALRMFTRRIVIQKRVEDL</sequence>
<evidence type="ECO:0000256" key="1">
    <source>
        <dbReference type="SAM" id="MobiDB-lite"/>
    </source>
</evidence>
<feature type="compositionally biased region" description="Basic and acidic residues" evidence="1">
    <location>
        <begin position="413"/>
        <end position="427"/>
    </location>
</feature>
<feature type="compositionally biased region" description="Basic and acidic residues" evidence="1">
    <location>
        <begin position="464"/>
        <end position="489"/>
    </location>
</feature>
<evidence type="ECO:0000313" key="2">
    <source>
        <dbReference type="EMBL" id="GEU84448.1"/>
    </source>
</evidence>
<protein>
    <submittedName>
        <fullName evidence="2">Uncharacterized protein</fullName>
    </submittedName>
</protein>
<feature type="compositionally biased region" description="Basic and acidic residues" evidence="1">
    <location>
        <begin position="348"/>
        <end position="382"/>
    </location>
</feature>
<feature type="compositionally biased region" description="Basic and acidic residues" evidence="1">
    <location>
        <begin position="519"/>
        <end position="573"/>
    </location>
</feature>
<name>A0A6L2NE11_TANCI</name>
<reference evidence="2" key="1">
    <citation type="journal article" date="2019" name="Sci. Rep.">
        <title>Draft genome of Tanacetum cinerariifolium, the natural source of mosquito coil.</title>
        <authorList>
            <person name="Yamashiro T."/>
            <person name="Shiraishi A."/>
            <person name="Satake H."/>
            <person name="Nakayama K."/>
        </authorList>
    </citation>
    <scope>NUCLEOTIDE SEQUENCE</scope>
</reference>
<organism evidence="2">
    <name type="scientific">Tanacetum cinerariifolium</name>
    <name type="common">Dalmatian daisy</name>
    <name type="synonym">Chrysanthemum cinerariifolium</name>
    <dbReference type="NCBI Taxonomy" id="118510"/>
    <lineage>
        <taxon>Eukaryota</taxon>
        <taxon>Viridiplantae</taxon>
        <taxon>Streptophyta</taxon>
        <taxon>Embryophyta</taxon>
        <taxon>Tracheophyta</taxon>
        <taxon>Spermatophyta</taxon>
        <taxon>Magnoliopsida</taxon>
        <taxon>eudicotyledons</taxon>
        <taxon>Gunneridae</taxon>
        <taxon>Pentapetalae</taxon>
        <taxon>asterids</taxon>
        <taxon>campanulids</taxon>
        <taxon>Asterales</taxon>
        <taxon>Asteraceae</taxon>
        <taxon>Asteroideae</taxon>
        <taxon>Anthemideae</taxon>
        <taxon>Anthemidinae</taxon>
        <taxon>Tanacetum</taxon>
    </lineage>
</organism>
<accession>A0A6L2NE11</accession>
<gene>
    <name evidence="2" type="ORF">Tci_056426</name>
</gene>
<dbReference type="AlphaFoldDB" id="A0A6L2NE11"/>
<dbReference type="EMBL" id="BKCJ010008895">
    <property type="protein sequence ID" value="GEU84448.1"/>
    <property type="molecule type" value="Genomic_DNA"/>
</dbReference>